<evidence type="ECO:0000256" key="8">
    <source>
        <dbReference type="ARBA" id="ARBA00022989"/>
    </source>
</evidence>
<dbReference type="Pfam" id="PF24079">
    <property type="entry name" value="UBR4"/>
    <property type="match status" value="1"/>
</dbReference>
<feature type="compositionally biased region" description="Basic and acidic residues" evidence="15">
    <location>
        <begin position="3951"/>
        <end position="3961"/>
    </location>
</feature>
<evidence type="ECO:0000256" key="2">
    <source>
        <dbReference type="ARBA" id="ARBA00009970"/>
    </source>
</evidence>
<dbReference type="PROSITE" id="PS01357">
    <property type="entry name" value="ZF_ZZ_1"/>
    <property type="match status" value="1"/>
</dbReference>
<reference evidence="18 19" key="1">
    <citation type="submission" date="2024-09" db="EMBL/GenBank/DDBJ databases">
        <title>Chromosome-scale assembly of Riccia sorocarpa.</title>
        <authorList>
            <person name="Paukszto L."/>
        </authorList>
    </citation>
    <scope>NUCLEOTIDE SEQUENCE [LARGE SCALE GENOMIC DNA]</scope>
    <source>
        <strain evidence="18">LP-2024</strain>
        <tissue evidence="18">Aerial parts of the thallus</tissue>
    </source>
</reference>
<evidence type="ECO:0000256" key="4">
    <source>
        <dbReference type="ARBA" id="ARBA00022692"/>
    </source>
</evidence>
<keyword evidence="3" id="KW-0217">Developmental protein</keyword>
<evidence type="ECO:0000313" key="19">
    <source>
        <dbReference type="Proteomes" id="UP001633002"/>
    </source>
</evidence>
<keyword evidence="6 12" id="KW-0863">Zinc-finger</keyword>
<dbReference type="Proteomes" id="UP001633002">
    <property type="component" value="Unassembled WGS sequence"/>
</dbReference>
<feature type="compositionally biased region" description="Basic and acidic residues" evidence="15">
    <location>
        <begin position="3908"/>
        <end position="3917"/>
    </location>
</feature>
<keyword evidence="8" id="KW-1133">Transmembrane helix</keyword>
<dbReference type="InterPro" id="IPR025704">
    <property type="entry name" value="E3_Ub_ligase_UBR4_C"/>
</dbReference>
<evidence type="ECO:0000259" key="17">
    <source>
        <dbReference type="PROSITE" id="PS51157"/>
    </source>
</evidence>
<dbReference type="InterPro" id="IPR016024">
    <property type="entry name" value="ARM-type_fold"/>
</dbReference>
<feature type="domain" description="ZZ-type" evidence="16">
    <location>
        <begin position="2672"/>
        <end position="2731"/>
    </location>
</feature>
<dbReference type="InterPro" id="IPR043145">
    <property type="entry name" value="Znf_ZZ_sf"/>
</dbReference>
<dbReference type="InterPro" id="IPR045189">
    <property type="entry name" value="UBR4-like"/>
</dbReference>
<feature type="compositionally biased region" description="Basic and acidic residues" evidence="15">
    <location>
        <begin position="5144"/>
        <end position="5164"/>
    </location>
</feature>
<accession>A0ABD3GH15</accession>
<dbReference type="FunFam" id="3.30.60.90:FF:000010">
    <property type="entry name" value="auxin transport protein BIG"/>
    <property type="match status" value="1"/>
</dbReference>
<gene>
    <name evidence="18" type="ORF">R1sor_020818</name>
</gene>
<dbReference type="SMART" id="SM00291">
    <property type="entry name" value="ZnF_ZZ"/>
    <property type="match status" value="1"/>
</dbReference>
<dbReference type="Pfam" id="PF13764">
    <property type="entry name" value="E3_UbLigase_R4"/>
    <property type="match status" value="1"/>
</dbReference>
<evidence type="ECO:0000256" key="3">
    <source>
        <dbReference type="ARBA" id="ARBA00022473"/>
    </source>
</evidence>
<feature type="region of interest" description="Disordered" evidence="15">
    <location>
        <begin position="1691"/>
        <end position="1723"/>
    </location>
</feature>
<evidence type="ECO:0000256" key="6">
    <source>
        <dbReference type="ARBA" id="ARBA00022771"/>
    </source>
</evidence>
<comment type="similarity">
    <text evidence="2 14">Belongs to the UBR4 family.</text>
</comment>
<evidence type="ECO:0000313" key="18">
    <source>
        <dbReference type="EMBL" id="KAL3677862.1"/>
    </source>
</evidence>
<dbReference type="CDD" id="cd19681">
    <property type="entry name" value="UBR-box_BIG_like"/>
    <property type="match status" value="1"/>
</dbReference>
<comment type="caution">
    <text evidence="18">The sequence shown here is derived from an EMBL/GenBank/DDBJ whole genome shotgun (WGS) entry which is preliminary data.</text>
</comment>
<dbReference type="InterPro" id="IPR056530">
    <property type="entry name" value="UBR4-like_dom"/>
</dbReference>
<evidence type="ECO:0000256" key="12">
    <source>
        <dbReference type="PROSITE-ProRule" id="PRU00228"/>
    </source>
</evidence>
<keyword evidence="7" id="KW-0862">Zinc</keyword>
<feature type="region of interest" description="Disordered" evidence="15">
    <location>
        <begin position="5141"/>
        <end position="5167"/>
    </location>
</feature>
<feature type="region of interest" description="Disordered" evidence="15">
    <location>
        <begin position="5002"/>
        <end position="5024"/>
    </location>
</feature>
<feature type="region of interest" description="Disordered" evidence="15">
    <location>
        <begin position="2639"/>
        <end position="2664"/>
    </location>
</feature>
<dbReference type="PROSITE" id="PS51157">
    <property type="entry name" value="ZF_UBR"/>
    <property type="match status" value="1"/>
</dbReference>
<dbReference type="CDD" id="cd02249">
    <property type="entry name" value="ZZ"/>
    <property type="match status" value="1"/>
</dbReference>
<organism evidence="18 19">
    <name type="scientific">Riccia sorocarpa</name>
    <dbReference type="NCBI Taxonomy" id="122646"/>
    <lineage>
        <taxon>Eukaryota</taxon>
        <taxon>Viridiplantae</taxon>
        <taxon>Streptophyta</taxon>
        <taxon>Embryophyta</taxon>
        <taxon>Marchantiophyta</taxon>
        <taxon>Marchantiopsida</taxon>
        <taxon>Marchantiidae</taxon>
        <taxon>Marchantiales</taxon>
        <taxon>Ricciaceae</taxon>
        <taxon>Riccia</taxon>
    </lineage>
</organism>
<evidence type="ECO:0000259" key="16">
    <source>
        <dbReference type="PROSITE" id="PS50135"/>
    </source>
</evidence>
<dbReference type="GO" id="GO:0008270">
    <property type="term" value="F:zinc ion binding"/>
    <property type="evidence" value="ECO:0007669"/>
    <property type="project" value="UniProtKB-KW"/>
</dbReference>
<dbReference type="SMART" id="SM00396">
    <property type="entry name" value="ZnF_UBR1"/>
    <property type="match status" value="1"/>
</dbReference>
<feature type="region of interest" description="Disordered" evidence="15">
    <location>
        <begin position="3211"/>
        <end position="3250"/>
    </location>
</feature>
<evidence type="ECO:0000256" key="7">
    <source>
        <dbReference type="ARBA" id="ARBA00022833"/>
    </source>
</evidence>
<dbReference type="Pfam" id="PF00569">
    <property type="entry name" value="ZZ"/>
    <property type="match status" value="1"/>
</dbReference>
<evidence type="ECO:0000256" key="5">
    <source>
        <dbReference type="ARBA" id="ARBA00022723"/>
    </source>
</evidence>
<dbReference type="PANTHER" id="PTHR21725">
    <property type="entry name" value="E3 UBIQUITIN-PROTEIN LIGASE UBR4"/>
    <property type="match status" value="1"/>
</dbReference>
<evidence type="ECO:0000256" key="11">
    <source>
        <dbReference type="ARBA" id="ARBA00070858"/>
    </source>
</evidence>
<evidence type="ECO:0000256" key="9">
    <source>
        <dbReference type="ARBA" id="ARBA00023136"/>
    </source>
</evidence>
<feature type="region of interest" description="UBR4 E3 catalytic module" evidence="14">
    <location>
        <begin position="4673"/>
        <end position="5238"/>
    </location>
</feature>
<comment type="subcellular location">
    <subcellularLocation>
        <location evidence="1">Membrane</location>
        <topology evidence="1">Multi-pass membrane protein</topology>
    </subcellularLocation>
</comment>
<dbReference type="InterPro" id="IPR000433">
    <property type="entry name" value="Znf_ZZ"/>
</dbReference>
<dbReference type="SUPFAM" id="SSF48371">
    <property type="entry name" value="ARM repeat"/>
    <property type="match status" value="1"/>
</dbReference>
<name>A0ABD3GH15_9MARC</name>
<feature type="compositionally biased region" description="Polar residues" evidence="15">
    <location>
        <begin position="2918"/>
        <end position="2935"/>
    </location>
</feature>
<keyword evidence="4" id="KW-0812">Transmembrane</keyword>
<dbReference type="EMBL" id="JBJQOH010000007">
    <property type="protein sequence ID" value="KAL3677862.1"/>
    <property type="molecule type" value="Genomic_DNA"/>
</dbReference>
<feature type="region of interest" description="Disordered" evidence="15">
    <location>
        <begin position="2906"/>
        <end position="2940"/>
    </location>
</feature>
<evidence type="ECO:0000256" key="14">
    <source>
        <dbReference type="PROSITE-ProRule" id="PRU01388"/>
    </source>
</evidence>
<keyword evidence="10" id="KW-0927">Auxin signaling pathway</keyword>
<keyword evidence="19" id="KW-1185">Reference proteome</keyword>
<proteinExistence type="inferred from homology"/>
<sequence length="5241" mass="577756">MEALQKVVEVLEKPGTLPQRLAEGEVQDGLRQLGRILVTAVDGGSAFLEGWTKHQQEFVLAVLEAILCASCHLVADGGDKEVVEQIYRLTVQLCIQCLERYCSRPGMRTGHADEEMAQKFLTLLEMAIVEGKARDRGNSSLMSLGVVVSEIPTFDLPVKLEEEVHQGSSLGSEEAGRSSLEDSGSSENILSLLASEELVFHKLTGRGTEAARVDILLKPGVSIVSAAQQFAIVHVKCMTRLLSLCQVLLTSCQKVGAEEPERELQGKVAMTVSVVKLLLDLLKTCTGFHFDEEVVQNIVELTAAVPALFEHTYDCSGLENDFLVETGLGISLSTLIDEFLQLARFVLPNYHLFLNLRTYLAASMLDLLGGAKGRHDGPVTAQVLPLICSPQVMGRLLGLLQDVHAQSYASIQPGLKDSSVRSAEGSTSSRTCKLREQVFSLSEVRSKDEHLQVLFSDDGHWLDNLVAAVALLYAQGLKESSVAEVASSVHSEEESAVGSDSVTVASEDDALFGDLFSESGRHSVASEGNLQASASTKKVDGLYNAPLQATHQLISFLKDCIFLADWHQPTFNVACRNLSKDHLDVFLQIQFSQSSVGKKQASVYEVVEVESQTDLLVQLHKDSFDFLQTLVVRHVLSETLETHLASQLLREGDSCRALTADNLVVLSRLLLNRSGRTREETDDPLIFMLWKNFVDVLVNKAKSKLVDINMEKASAYLPSFFHMEVLFMAFHAASISGRVGLLQSLLSALKSLRGSEKQLSAGPSLAVWSLLVSRLVLAIRYLALNFNTYPKWLVMHLRRNLQSQLTEERTLALDDRPLPSWAAVMATRIRKQYGSVDRHDLTEVCSQELFDVSEFCAAGLESEGLSSLHLDLCELGHVLDDLLEIWRDKTVKSVDELCVERYVFCLSWSILHTKGPVWKPILPWDMQIPAGKPLGADFFFGLGRSLHAIIRENWHIDGGEWKTYMLQTFGMIEERLLAGNINLHSWEFLRQGASLSLLLSLLQAGLWSCSEQQAAVSSDTENGHLLAFLEQFVRDVLKDGSLRQLLKSLSSFLVWYVDALRMSVSDILEDSSQHGGVCSSTDLLFRGDLNRSNQHQLLESAGVEVETVKTLLRWDSGTSWKRDIISQLLGTGHDSDDFKDVNNIFLPALLHGFPATPHPGSSAVVSSMLMLEAVLETLEGLLQSQALPGGFSVEAAGENILEDILGAVMTMMLDSTFENVRSKCTSLLSSLIPSKEEQARCRDIYLLRHVEDLCRSVSASSDVDVAVKEGVIVQAVEAVNCIRLDPARSQVLETYFFAGRKKDVVEGSEEEEATRHWRKASSLAGSGSLSPLVHVLKGCSSEVVNLKVLQLLVDFVSLESPTQVQFKSELQKTFLDMDVKDLATWLELRLLGTVDTSQEDKDKSSVVAISSAVRQLASEFLQLLVSHPADAPDQAMRKQLVEALLINLERACAVYEVSSSKAYFSLLVQLAVGDSLLKMLLKSVVTLVEKLSTGGAHLESLKSILEYLVAMFVACGAHKVQSSSSFTEGKHGGRSSSSRIAGASASKPKSGLAKKASDHLLHPPVNPGASAPDDATSVDEDEDDTISDGELASLDRDEEDDGSNSEKALASRVCTFTSSGSNFMEQHWYFCYTCDLTVSKGCCSVCARVCHRGHKVVYSRLSRFFCDCGAGGVRGSSCLCLKPRKYVSPTSSLPAASSNGSEPFLPIGGNPPQSESDSDVEEDDILDGEGTYKVSLTEPEQNEMLSFLTELDVEGQVLSLCQRLLAQLNMGQKVSVRKDEEVVLGGEKVLKTKADILQLKRAYKSGSLDMKIKAEYSNARDLKSHLTSGSIVKSLLTISSRGRLAAGEGDKVTIFDVGQLIGQPTATTVTVDKTTVKPLSKNAVRFELVQLAFNSANESYLAVAGFEDCQVFTVNPRGEVTDRLAVELSLQDSHIRRVAWVPGSQVQLMVVTNRFLKIYDLSQDKIAPIHYFTVLEDTIADACLVSIGQGQLVALVLSQQGVLYSQRVRSGADSGPCILTENIQLPESRRPARGLSLLFSAAYKLLFVSFGDGVTVVGRLDPDLTKFVEVSNLLETEQDDKTRPAALHHWKEIFEGSGLFISLSSHKSNSAVALLLGTSDLQVQPLRTTGNGASSRVDGIAAYRPMTKERNSVLVLHDDGSLQVFSYIPSGADAASGPSVDAPKQTSNLEVAEQVKKLGAALLGSRSHSGATPVFPLDFFEKTSCITAEVKIGGDVLRNNDSDGVKASLASDDGFLEGPSASGFKIIIYNTNPDLVMVGCRVHVGNTSASHIPSELRLFQRTVRFEEGVRSWYDVPFTNSEALLADEEFTLTVGPAFNGSSLPRIDSLEVYGRSKDDFGWKEKLDAVLDIECQGQGSSSGLVGSSSRGAKYKITQSASLLEQVFSDSFHLLHNYYLAYRSQFLSELEETKLESCRKRCLPVLETVFESDSQPLLQSAARHVLYALFPAKDTYYQAKDSMRLAGVARSYPALTARLSVGGSSASRVIQEFCAEMQAVCKIALHRQSNLANFLEHNGTAIVDDMVKVLWEILTWEQVDAQTINNLVIPMVDVIYGYAECLALHVNTGVVPRASVAPAVALLRQLLFSPYEAVRTSCSLAISSTLLQVPLPKQTMLAMDDAVENSRAPSLPSESGSGSSGPGQVMMDEDTGTGASVQYCCDGCSTVPILRQRWHCNICPDFDLCEACYEVMDADQLPPPHTRDHSMSAIPIEMDSAIGDGSEMHFSSIDELSDESLLQMATELSLQSNGSPVSCNSALDANETLLQAGTSEESKALPISASRSAVNSLLLQGLVDEMQGWMKRSSGAEALPVMQLFYRLASASSGPLVESVPSGVGLDLERLIKFMLQEMDLGVPLKVNVRTNFGEVAILAFMFFNLVLRHWHAPGSEQQSRAGTALGSDAAQTSSQPSSGLTASSGEDQAAGDGASQLEKACSILRQQPLVNYLLNIAQQLTHIYKNPSRSSESASSTSTGGCGSLLSVRREFASGSYSPFFSDSSAKAHKGDLFGDFHRLMLDSVFRLTYSLIRPEKSEKLGDKEQIAYKASAGTDLKLDGWQEVLCNYINNAHTTFIRRYARRLLLHICGSKGHYYMVRDNWKLVRETKRLNKFARKSDDFHKPLSYDKSVKLVSCLSEISEVAAARPRNWQKYCSKHVDLLKNLLTWIFSFGEEAVIQTLKLLMLVFYTGKEVGPLSAKSQALPEVNEGASNSNKTGPHSGDLKKKRSGGEEGLSLGGTVTTDKSFMDMEPAVDQLSAEEGKILRNFIDYFLLEWNAASVRYEAKAVLHGAWNHGKQNFRSLMLGSLLEKIAVLPTYGSNIVEYTDLLTWLLAKGVPDASVNNQEASVVHSCLTEEVVARIFGALCAQNELLANHPNSRIYTTLASLVEFDGYYLESEPCLACSSPEIPYTRMKLDNLKSETKFTDNRILVKCVGSHTIQSVTMNVHDARRSKSVKVLNLYYNNRAVADLSELKNNWSLWKRARSCHLAVNQTELKVDFSIPITACNFMIELDSFYENLQASSLESLQCPRCSRYVTDKHGICSNCHENAYQCRQCRNINYENLDSFLCNECGYSKYGRFEFNFMAKPSFTFDSMENDDDMKKGLLAIEAESENAHRRYQQLLQFKKPLLKLVSSIGETEMDSQQKDSVQQMIVSVPGSSSFKINRKIAILGVLYGEKCKMAFDSVSKSVQTLEGLRRVLMAYLERKRSVGQTSSSHPVAPRPLNRCFGCANTFVAQCLEWLQVLAKQPQCRKQLVTAGILRELFENNIHQGPKATRIQATTVLCSFTEGDASAVTDLNNMIKQKTLYCLEHHRSMDVAACVRDELQLLSETCSLADEFWESRLRLVFQLLFRAIQAGARHPVIAEHIILPCLRIVSQACTPPRAEASRGEPLPVQRRSDAQKRADLQGSAEVRVGSSVKNPPVQGSFASPNGKLQAAPLDKEPEPEGRGQDTPLVNYIEWRNGATYVDFVRRQYITSQLTRSVAPKVKRDPKRGDFLALKYLLKWKRRAYKGSVTDELAAFEESSWVHELVLSPCSQAIRLEMCALIEVLCAQSPIRRAKFLNLLMNLLASTRAAGESAAEYFDLLFKMVEPEDSRLFLTVRGFLKTACSLISEEVARIEAQEWTVHTDISQGYILHKLVELLGKFLQVPNIRTRFMKENLLAQILEALLALRGLVVQKTKLTGDCGRLLRELLDGLLEESYENKRHFIHACISGLQSHSREKKDRSAVFILEQLCDIICPTKPEQAYMMVLNKAHTQEEFIRGSMTKNPYSSLEVGPLMRDVKNKICQQLELLGLVEDDYGMELLVAGNIIALDLSVAQVYEQVWRKSHSQAATAGVPSSILSAAGAGASKECPPMTVTYRLQGLDGEATEPMIKELEEDREESQDPEVEFAIAGVMRECGGLEIVLNMVQDLSNFEMKAGQEELTLVLKLLMFCCKIRANRQALLQLGALGVLLEAARRAFSTDAAEPAEGLLLIVESLVSEANESDLGVSESFASSSKTGDGTGVRAVNAVHMFLEKLSHPAAVTKSNKQQRNNDTVARILPYLTYGEESAMTVLVDHFLPYLKDWGAFDTLVKQHLENPKDEVLAHQAATHQLALDNFVKLTESIKLNPNGEKLKSLIMERSITTGSIRYLKGQFSIIEKGSDYRSSPEWAQSLEMPSVPIILTMLRGLSRGHLATQECLDKEGILPLLHALEGVSGENEIGAKAENLLDTVSDKESKGEGFLTSKVSTLRDATRDEMRRRALQKREQLLMAFADFQGLGMRRERTADGGERIVVAQPHIEGLAEVEEEEDGLACMVCREGYRLRPTDMLGAYCYSKRMNLAVGMSSHARAEWVYSTVSHFNVIHFQCHQEAKRADASLKNPKKEWEGATLRNSETLCNNLFPLRGPAVPLAHYARCVDQYWDNLNALGRADGSRLRLLTYDIAMMLSRFATSSSFSVDSKGGGRESNSRLLPFMVQMARHLLDQGGASQRRIQAKALANYLAPSSAPETNELGFKPGTPPTPTRGSTDDSVQFMMVQSILLQSLEDWRHHRRTFLQRAVLHAYIQYKNGRSLLPASSLPSPLSSARNTLDFSNLGTPESKRSEDLRHGDEIRKVLTTEQLFTVVQPMLMYVGLVDQMQQFLKSGSTKGRESADREDRKASESLKDDGSVLSGVEPWETTMKNRLRDVSAMLNFAKDLLEWLEEMQGSQDIQEAFDVAQILGDGLSSHTSCEDFVRDAIASSQFR</sequence>
<dbReference type="SUPFAM" id="SSF101908">
    <property type="entry name" value="Putative isomerase YbhE"/>
    <property type="match status" value="1"/>
</dbReference>
<feature type="region of interest" description="Disordered" evidence="15">
    <location>
        <begin position="3895"/>
        <end position="3964"/>
    </location>
</feature>
<keyword evidence="9" id="KW-0472">Membrane</keyword>
<feature type="compositionally biased region" description="Low complexity" evidence="15">
    <location>
        <begin position="1534"/>
        <end position="1546"/>
    </location>
</feature>
<feature type="zinc finger region" description="UBR-type" evidence="13">
    <location>
        <begin position="1612"/>
        <end position="1683"/>
    </location>
</feature>
<evidence type="ECO:0000256" key="13">
    <source>
        <dbReference type="PROSITE-ProRule" id="PRU00508"/>
    </source>
</evidence>
<dbReference type="SUPFAM" id="SSF57850">
    <property type="entry name" value="RING/U-box"/>
    <property type="match status" value="1"/>
</dbReference>
<feature type="compositionally biased region" description="Polar residues" evidence="15">
    <location>
        <begin position="1691"/>
        <end position="1701"/>
    </location>
</feature>
<feature type="compositionally biased region" description="Acidic residues" evidence="15">
    <location>
        <begin position="1576"/>
        <end position="1587"/>
    </location>
</feature>
<keyword evidence="5" id="KW-0479">Metal-binding</keyword>
<dbReference type="PROSITE" id="PS50135">
    <property type="entry name" value="ZF_ZZ_2"/>
    <property type="match status" value="1"/>
</dbReference>
<feature type="domain" description="UBR-type" evidence="17">
    <location>
        <begin position="1612"/>
        <end position="1683"/>
    </location>
</feature>
<protein>
    <recommendedName>
        <fullName evidence="11">Auxin transport protein BIG</fullName>
    </recommendedName>
</protein>
<dbReference type="GO" id="GO:0009734">
    <property type="term" value="P:auxin-activated signaling pathway"/>
    <property type="evidence" value="ECO:0007669"/>
    <property type="project" value="UniProtKB-KW"/>
</dbReference>
<evidence type="ECO:0000256" key="1">
    <source>
        <dbReference type="ARBA" id="ARBA00004141"/>
    </source>
</evidence>
<dbReference type="GO" id="GO:0016020">
    <property type="term" value="C:membrane"/>
    <property type="evidence" value="ECO:0007669"/>
    <property type="project" value="UniProtKB-SubCell"/>
</dbReference>
<dbReference type="Gene3D" id="3.30.60.90">
    <property type="match status" value="1"/>
</dbReference>
<dbReference type="PROSITE" id="PS52043">
    <property type="entry name" value="UBR4_E3"/>
    <property type="match status" value="1"/>
</dbReference>
<feature type="region of interest" description="Disordered" evidence="15">
    <location>
        <begin position="1523"/>
        <end position="1604"/>
    </location>
</feature>
<dbReference type="InterPro" id="IPR003126">
    <property type="entry name" value="Znf_UBR"/>
</dbReference>
<evidence type="ECO:0000256" key="15">
    <source>
        <dbReference type="SAM" id="MobiDB-lite"/>
    </source>
</evidence>
<dbReference type="PANTHER" id="PTHR21725:SF1">
    <property type="entry name" value="E3 UBIQUITIN-PROTEIN LIGASE UBR4"/>
    <property type="match status" value="1"/>
</dbReference>
<evidence type="ECO:0000256" key="10">
    <source>
        <dbReference type="ARBA" id="ARBA00023294"/>
    </source>
</evidence>